<evidence type="ECO:0000259" key="6">
    <source>
        <dbReference type="PROSITE" id="PS51686"/>
    </source>
</evidence>
<evidence type="ECO:0000313" key="7">
    <source>
        <dbReference type="EMBL" id="CAJ1372548.1"/>
    </source>
</evidence>
<feature type="binding site" evidence="5">
    <location>
        <position position="240"/>
    </location>
    <ligand>
        <name>S-adenosyl-L-methionine</name>
        <dbReference type="ChEBI" id="CHEBI:59789"/>
    </ligand>
</feature>
<dbReference type="InterPro" id="IPR049561">
    <property type="entry name" value="NSUN5_7_fdxn-like"/>
</dbReference>
<evidence type="ECO:0000256" key="5">
    <source>
        <dbReference type="PROSITE-ProRule" id="PRU01023"/>
    </source>
</evidence>
<dbReference type="InterPro" id="IPR029063">
    <property type="entry name" value="SAM-dependent_MTases_sf"/>
</dbReference>
<dbReference type="Pfam" id="PF21148">
    <property type="entry name" value="NSUN5_fdxn-like"/>
    <property type="match status" value="1"/>
</dbReference>
<evidence type="ECO:0000256" key="2">
    <source>
        <dbReference type="ARBA" id="ARBA00022679"/>
    </source>
</evidence>
<evidence type="ECO:0000313" key="8">
    <source>
        <dbReference type="Proteomes" id="UP001178507"/>
    </source>
</evidence>
<feature type="binding site" evidence="5">
    <location>
        <position position="260"/>
    </location>
    <ligand>
        <name>S-adenosyl-L-methionine</name>
        <dbReference type="ChEBI" id="CHEBI:59789"/>
    </ligand>
</feature>
<keyword evidence="4 5" id="KW-0694">RNA-binding</keyword>
<comment type="similarity">
    <text evidence="5">Belongs to the class I-like SAM-binding methyltransferase superfamily. RsmB/NOP family.</text>
</comment>
<evidence type="ECO:0000256" key="4">
    <source>
        <dbReference type="ARBA" id="ARBA00022884"/>
    </source>
</evidence>
<name>A0AA36HNT3_9DINO</name>
<dbReference type="InterPro" id="IPR001678">
    <property type="entry name" value="MeTrfase_RsmB-F_NOP2_dom"/>
</dbReference>
<dbReference type="GO" id="GO:0003723">
    <property type="term" value="F:RNA binding"/>
    <property type="evidence" value="ECO:0007669"/>
    <property type="project" value="UniProtKB-UniRule"/>
</dbReference>
<gene>
    <name evidence="7" type="ORF">EVOR1521_LOCUS2606</name>
</gene>
<dbReference type="PANTHER" id="PTHR22807">
    <property type="entry name" value="NOP2 YEAST -RELATED NOL1/NOP2/FMU SUN DOMAIN-CONTAINING"/>
    <property type="match status" value="1"/>
</dbReference>
<dbReference type="Pfam" id="PF01189">
    <property type="entry name" value="Methyltr_RsmB-F"/>
    <property type="match status" value="1"/>
</dbReference>
<dbReference type="GO" id="GO:0005730">
    <property type="term" value="C:nucleolus"/>
    <property type="evidence" value="ECO:0007669"/>
    <property type="project" value="TreeGrafter"/>
</dbReference>
<protein>
    <recommendedName>
        <fullName evidence="6">SAM-dependent MTase RsmB/NOP-type domain-containing protein</fullName>
    </recommendedName>
</protein>
<feature type="active site" description="Nucleophile" evidence="5">
    <location>
        <position position="306"/>
    </location>
</feature>
<accession>A0AA36HNT3</accession>
<evidence type="ECO:0000256" key="1">
    <source>
        <dbReference type="ARBA" id="ARBA00022603"/>
    </source>
</evidence>
<keyword evidence="3 5" id="KW-0949">S-adenosyl-L-methionine</keyword>
<sequence>MGLRRLRRLRRLARVRRRATRAASAGLEALPSSFNAQDVNCKVQANLDKSRTLGAQSRQNHTKTEQLLARTAVKRALPRYARINVLAPGLSWGHVQRQLQQSGHVFWRPSLHEKRAAACVSAGLQPPEGNKIYYRDVHLPELLVFKPMGQSHTDGELFDEGGLVFQQKASAFPAIALAPPPGAQVIDACAAPGSKTSQLAAMMKNEGQIFAFDRDGRRLKTMIELLQRRHVSCVEACEKDFLQVSPKNAKYQHVTHFLLDPSCSSSGMTAQQLTGDEVATLTANQQKVIRHAMRFPACQRIAYSTCSILDKENELVVQKVLSTAEGARFQLERALPWWPRRGLPVFPGTECCVRSTWEDQTIGFFLALFVRNETACKPAALLFGSLALFSNLLEAR</sequence>
<organism evidence="7 8">
    <name type="scientific">Effrenium voratum</name>
    <dbReference type="NCBI Taxonomy" id="2562239"/>
    <lineage>
        <taxon>Eukaryota</taxon>
        <taxon>Sar</taxon>
        <taxon>Alveolata</taxon>
        <taxon>Dinophyceae</taxon>
        <taxon>Suessiales</taxon>
        <taxon>Symbiodiniaceae</taxon>
        <taxon>Effrenium</taxon>
    </lineage>
</organism>
<dbReference type="GO" id="GO:0008173">
    <property type="term" value="F:RNA methyltransferase activity"/>
    <property type="evidence" value="ECO:0007669"/>
    <property type="project" value="InterPro"/>
</dbReference>
<keyword evidence="2 5" id="KW-0808">Transferase</keyword>
<feature type="domain" description="SAM-dependent MTase RsmB/NOP-type" evidence="6">
    <location>
        <begin position="69"/>
        <end position="372"/>
    </location>
</feature>
<feature type="binding site" evidence="5">
    <location>
        <position position="213"/>
    </location>
    <ligand>
        <name>S-adenosyl-L-methionine</name>
        <dbReference type="ChEBI" id="CHEBI:59789"/>
    </ligand>
</feature>
<dbReference type="InterPro" id="IPR049560">
    <property type="entry name" value="MeTrfase_RsmB-F_NOP2_cat"/>
</dbReference>
<dbReference type="Gene3D" id="3.30.70.1170">
    <property type="entry name" value="Sun protein, domain 3"/>
    <property type="match status" value="1"/>
</dbReference>
<dbReference type="Proteomes" id="UP001178507">
    <property type="component" value="Unassembled WGS sequence"/>
</dbReference>
<dbReference type="EMBL" id="CAUJNA010000141">
    <property type="protein sequence ID" value="CAJ1372548.1"/>
    <property type="molecule type" value="Genomic_DNA"/>
</dbReference>
<keyword evidence="8" id="KW-1185">Reference proteome</keyword>
<dbReference type="AlphaFoldDB" id="A0AA36HNT3"/>
<reference evidence="7" key="1">
    <citation type="submission" date="2023-08" db="EMBL/GenBank/DDBJ databases">
        <authorList>
            <person name="Chen Y."/>
            <person name="Shah S."/>
            <person name="Dougan E. K."/>
            <person name="Thang M."/>
            <person name="Chan C."/>
        </authorList>
    </citation>
    <scope>NUCLEOTIDE SEQUENCE</scope>
</reference>
<dbReference type="GO" id="GO:0070475">
    <property type="term" value="P:rRNA base methylation"/>
    <property type="evidence" value="ECO:0007669"/>
    <property type="project" value="TreeGrafter"/>
</dbReference>
<dbReference type="PANTHER" id="PTHR22807:SF4">
    <property type="entry name" value="28S RRNA (CYTOSINE-C(5))-METHYLTRANSFERASE"/>
    <property type="match status" value="1"/>
</dbReference>
<evidence type="ECO:0000256" key="3">
    <source>
        <dbReference type="ARBA" id="ARBA00022691"/>
    </source>
</evidence>
<dbReference type="SUPFAM" id="SSF53335">
    <property type="entry name" value="S-adenosyl-L-methionine-dependent methyltransferases"/>
    <property type="match status" value="1"/>
</dbReference>
<feature type="binding site" evidence="5">
    <location>
        <begin position="189"/>
        <end position="195"/>
    </location>
    <ligand>
        <name>S-adenosyl-L-methionine</name>
        <dbReference type="ChEBI" id="CHEBI:59789"/>
    </ligand>
</feature>
<keyword evidence="1 5" id="KW-0489">Methyltransferase</keyword>
<comment type="caution">
    <text evidence="7">The sequence shown here is derived from an EMBL/GenBank/DDBJ whole genome shotgun (WGS) entry which is preliminary data.</text>
</comment>
<dbReference type="Gene3D" id="3.40.50.150">
    <property type="entry name" value="Vaccinia Virus protein VP39"/>
    <property type="match status" value="1"/>
</dbReference>
<proteinExistence type="inferred from homology"/>
<dbReference type="InterPro" id="IPR023267">
    <property type="entry name" value="RCMT"/>
</dbReference>
<dbReference type="PROSITE" id="PS51686">
    <property type="entry name" value="SAM_MT_RSMB_NOP"/>
    <property type="match status" value="1"/>
</dbReference>
<dbReference type="PRINTS" id="PR02008">
    <property type="entry name" value="RCMTFAMILY"/>
</dbReference>